<dbReference type="InterPro" id="IPR043129">
    <property type="entry name" value="ATPase_NBD"/>
</dbReference>
<evidence type="ECO:0000313" key="8">
    <source>
        <dbReference type="Proteomes" id="UP001473424"/>
    </source>
</evidence>
<dbReference type="PANTHER" id="PTHR42749">
    <property type="entry name" value="CELL SHAPE-DETERMINING PROTEIN MREB"/>
    <property type="match status" value="1"/>
</dbReference>
<dbReference type="EMBL" id="AP028955">
    <property type="protein sequence ID" value="BET39247.1"/>
    <property type="molecule type" value="Genomic_DNA"/>
</dbReference>
<proteinExistence type="inferred from homology"/>
<keyword evidence="8" id="KW-1185">Reference proteome</keyword>
<dbReference type="InterPro" id="IPR056546">
    <property type="entry name" value="MreB_MamK-like"/>
</dbReference>
<comment type="similarity">
    <text evidence="6">Belongs to the FtsA/MreB family.</text>
</comment>
<dbReference type="PRINTS" id="PR01652">
    <property type="entry name" value="SHAPEPROTEIN"/>
</dbReference>
<dbReference type="RefSeq" id="WP_353306088.1">
    <property type="nucleotide sequence ID" value="NZ_AP028955.1"/>
</dbReference>
<dbReference type="Gene3D" id="3.30.420.40">
    <property type="match status" value="2"/>
</dbReference>
<dbReference type="Proteomes" id="UP001473424">
    <property type="component" value="Chromosome"/>
</dbReference>
<sequence length="412" mass="46391">MGLFDKKPKEKLNKKSNIKSINDYQWLALDIGTENFKARYVNIGLTYDAPTYLAEDYEKNVILYGEEAKALIDKTNENVVIKRPVRDGNIADPDALQRILAKIFQDFRLEIKDSKQTDKNRNLIVLMATPSEINSVQREALENIVHRLGALRGFVQEEVKMAALGSGQDIFGVAIMCVDIGGGSTDIAVISNDSILYSYTTHCAGDYLTQKIQEYIAKKHALKIGTKEAEDVKKNIGSLMKYQDEKPYTISGVSLPRLDSQPGETMSISKTIEITPEEIRENVMQVQFREHVIPSIRRVLRTSGEKAAGSVSDLKKKGKGITICGGGAYIKKIDEFIKEELAKEYFIEVKAEKATKPIRQKYEGDIFEVRVAQNPLDNVIDGCVKYRDTIYKQLIVEQNPNREILTKDEDLG</sequence>
<evidence type="ECO:0000256" key="5">
    <source>
        <dbReference type="ARBA" id="ARBA00022960"/>
    </source>
</evidence>
<protein>
    <submittedName>
        <fullName evidence="7">Rod shape-determining protein</fullName>
    </submittedName>
</protein>
<evidence type="ECO:0000256" key="4">
    <source>
        <dbReference type="ARBA" id="ARBA00022840"/>
    </source>
</evidence>
<keyword evidence="2" id="KW-0963">Cytoplasm</keyword>
<keyword evidence="5" id="KW-0133">Cell shape</keyword>
<evidence type="ECO:0000256" key="6">
    <source>
        <dbReference type="ARBA" id="ARBA00023458"/>
    </source>
</evidence>
<organism evidence="7 8">
    <name type="scientific">Spiroplasma ixodetis</name>
    <dbReference type="NCBI Taxonomy" id="2141"/>
    <lineage>
        <taxon>Bacteria</taxon>
        <taxon>Bacillati</taxon>
        <taxon>Mycoplasmatota</taxon>
        <taxon>Mollicutes</taxon>
        <taxon>Entomoplasmatales</taxon>
        <taxon>Spiroplasmataceae</taxon>
        <taxon>Spiroplasma</taxon>
    </lineage>
</organism>
<dbReference type="InterPro" id="IPR004753">
    <property type="entry name" value="MreB"/>
</dbReference>
<evidence type="ECO:0000256" key="2">
    <source>
        <dbReference type="ARBA" id="ARBA00022490"/>
    </source>
</evidence>
<accession>A0ABM8JPG7</accession>
<evidence type="ECO:0000256" key="3">
    <source>
        <dbReference type="ARBA" id="ARBA00022741"/>
    </source>
</evidence>
<gene>
    <name evidence="7" type="ORF">SAP269_18360</name>
</gene>
<dbReference type="PANTHER" id="PTHR42749:SF1">
    <property type="entry name" value="CELL SHAPE-DETERMINING PROTEIN MREB"/>
    <property type="match status" value="1"/>
</dbReference>
<keyword evidence="3" id="KW-0547">Nucleotide-binding</keyword>
<keyword evidence="4" id="KW-0067">ATP-binding</keyword>
<comment type="subcellular location">
    <subcellularLocation>
        <location evidence="1">Cytoplasm</location>
    </subcellularLocation>
</comment>
<reference evidence="8" key="1">
    <citation type="journal article" date="2024" name="FEMS Microbiol. Lett.">
        <title>Genomic insights into Spiroplasma endosymbionts that induce male-killing and protective phenotypes in the pea aphid.</title>
        <authorList>
            <person name="Arai H."/>
            <person name="Legeai F."/>
            <person name="Kageyama D."/>
            <person name="Sugio A."/>
            <person name="Simon J.C."/>
        </authorList>
    </citation>
    <scope>NUCLEOTIDE SEQUENCE [LARGE SCALE GENOMIC DNA]</scope>
    <source>
        <strain evidence="8">sAp269</strain>
    </source>
</reference>
<evidence type="ECO:0000256" key="1">
    <source>
        <dbReference type="ARBA" id="ARBA00004496"/>
    </source>
</evidence>
<dbReference type="SUPFAM" id="SSF53067">
    <property type="entry name" value="Actin-like ATPase domain"/>
    <property type="match status" value="2"/>
</dbReference>
<evidence type="ECO:0000313" key="7">
    <source>
        <dbReference type="EMBL" id="BET39247.1"/>
    </source>
</evidence>
<name>A0ABM8JPG7_9MOLU</name>
<dbReference type="Pfam" id="PF06723">
    <property type="entry name" value="MreB_Mbl"/>
    <property type="match status" value="1"/>
</dbReference>